<comment type="similarity">
    <text evidence="2">Belongs to the binding-protein-dependent transport system permease family. HisMQ subfamily.</text>
</comment>
<protein>
    <recommendedName>
        <fullName evidence="11">ABC transmembrane type-1 domain-containing protein</fullName>
    </recommendedName>
</protein>
<evidence type="ECO:0000313" key="12">
    <source>
        <dbReference type="EMBL" id="GAX47105.1"/>
    </source>
</evidence>
<feature type="domain" description="ABC transmembrane type-1" evidence="11">
    <location>
        <begin position="298"/>
        <end position="497"/>
    </location>
</feature>
<dbReference type="OrthoDB" id="9811552at2"/>
<evidence type="ECO:0000259" key="11">
    <source>
        <dbReference type="PROSITE" id="PS50928"/>
    </source>
</evidence>
<dbReference type="Gene3D" id="3.40.190.10">
    <property type="entry name" value="Periplasmic binding protein-like II"/>
    <property type="match status" value="2"/>
</dbReference>
<dbReference type="PROSITE" id="PS50928">
    <property type="entry name" value="ABC_TM1"/>
    <property type="match status" value="1"/>
</dbReference>
<feature type="transmembrane region" description="Helical" evidence="9">
    <location>
        <begin position="475"/>
        <end position="497"/>
    </location>
</feature>
<evidence type="ECO:0000256" key="9">
    <source>
        <dbReference type="RuleBase" id="RU363032"/>
    </source>
</evidence>
<keyword evidence="8 9" id="KW-0472">Membrane</keyword>
<dbReference type="CDD" id="cd13627">
    <property type="entry name" value="PBP2_AA_binding_like_2"/>
    <property type="match status" value="1"/>
</dbReference>
<evidence type="ECO:0000256" key="8">
    <source>
        <dbReference type="ARBA" id="ARBA00023136"/>
    </source>
</evidence>
<evidence type="ECO:0000313" key="13">
    <source>
        <dbReference type="Proteomes" id="UP000218689"/>
    </source>
</evidence>
<keyword evidence="5 9" id="KW-0812">Transmembrane</keyword>
<dbReference type="GO" id="GO:0022857">
    <property type="term" value="F:transmembrane transporter activity"/>
    <property type="evidence" value="ECO:0007669"/>
    <property type="project" value="InterPro"/>
</dbReference>
<proteinExistence type="inferred from homology"/>
<accession>A0A224XBN3</accession>
<evidence type="ECO:0000256" key="4">
    <source>
        <dbReference type="ARBA" id="ARBA00022475"/>
    </source>
</evidence>
<dbReference type="AlphaFoldDB" id="A0A224XBN3"/>
<organism evidence="12 13">
    <name type="scientific">Pseudolactococcus reticulitermitis</name>
    <dbReference type="NCBI Taxonomy" id="2025039"/>
    <lineage>
        <taxon>Bacteria</taxon>
        <taxon>Bacillati</taxon>
        <taxon>Bacillota</taxon>
        <taxon>Bacilli</taxon>
        <taxon>Lactobacillales</taxon>
        <taxon>Streptococcaceae</taxon>
        <taxon>Pseudolactococcus</taxon>
    </lineage>
</organism>
<keyword evidence="6" id="KW-0029">Amino-acid transport</keyword>
<dbReference type="InterPro" id="IPR000515">
    <property type="entry name" value="MetI-like"/>
</dbReference>
<keyword evidence="10" id="KW-0732">Signal</keyword>
<dbReference type="SMART" id="SM00062">
    <property type="entry name" value="PBPb"/>
    <property type="match status" value="1"/>
</dbReference>
<feature type="signal peptide" evidence="10">
    <location>
        <begin position="1"/>
        <end position="25"/>
    </location>
</feature>
<sequence length="532" mass="58023">MKKILSLIFATLLVLSLVPTTLVSAASDDKEFRVGMEAGYPPFNWTQKTKANGAVKIDGSNQYANGYDVQIAKKIAEKLDKKLVIVKTRWDGLLPALTSGKIEAIIAGMSPTAERKKEIDFSQNYYTSQLVVMVRKDSKYAKATSIDDFKGAKITGQQGVFHYDLIPQMVGAIQEPAMGDFSAMRVALEAGTIDGYVGERPEGITAESKNAKFKMISFAAGKGFKTNPEDTQTAVGLRKGDKNLDKINDILAGISQAEQTKIMDDMVSLQTHADKETGFWAQVGTIIKDNGGDFVRAAGMTLFISIIGTFIGTFIGLLIGVFRTSKKSANAVLASLQTLVGWLINIYVEIFRGTPMIVQAMVIYYGSAQFLGISMDKTLAALLIVSINTGAYMSEIVRGGIFAVDTGQFEAASALGMNHGQTMRKIVLPQVIRNILPATGNEFVINIKDTSVLNVISITELFFQGNTVAQQNYQYFQTFTIIAAIYFVLTFTVTRILRFVEKKLDSDTYTTGANQMQVEVNTEATAKLGGEK</sequence>
<dbReference type="CDD" id="cd06261">
    <property type="entry name" value="TM_PBP2"/>
    <property type="match status" value="1"/>
</dbReference>
<dbReference type="GO" id="GO:0015833">
    <property type="term" value="P:peptide transport"/>
    <property type="evidence" value="ECO:0007669"/>
    <property type="project" value="UniProtKB-KW"/>
</dbReference>
<evidence type="ECO:0000256" key="6">
    <source>
        <dbReference type="ARBA" id="ARBA00022970"/>
    </source>
</evidence>
<keyword evidence="7 9" id="KW-1133">Transmembrane helix</keyword>
<comment type="caution">
    <text evidence="12">The sequence shown here is derived from an EMBL/GenBank/DDBJ whole genome shotgun (WGS) entry which is preliminary data.</text>
</comment>
<dbReference type="EMBL" id="BEDT01000001">
    <property type="protein sequence ID" value="GAX47105.1"/>
    <property type="molecule type" value="Genomic_DNA"/>
</dbReference>
<dbReference type="Pfam" id="PF00497">
    <property type="entry name" value="SBP_bac_3"/>
    <property type="match status" value="1"/>
</dbReference>
<keyword evidence="4" id="KW-1003">Cell membrane</keyword>
<dbReference type="GO" id="GO:0043190">
    <property type="term" value="C:ATP-binding cassette (ABC) transporter complex"/>
    <property type="evidence" value="ECO:0007669"/>
    <property type="project" value="InterPro"/>
</dbReference>
<feature type="chain" id="PRO_5012465927" description="ABC transmembrane type-1 domain-containing protein" evidence="10">
    <location>
        <begin position="26"/>
        <end position="532"/>
    </location>
</feature>
<evidence type="ECO:0000256" key="1">
    <source>
        <dbReference type="ARBA" id="ARBA00004651"/>
    </source>
</evidence>
<dbReference type="PANTHER" id="PTHR30614:SF20">
    <property type="entry name" value="GLUTAMINE TRANSPORT SYSTEM PERMEASE PROTEIN GLNP"/>
    <property type="match status" value="1"/>
</dbReference>
<keyword evidence="13" id="KW-1185">Reference proteome</keyword>
<dbReference type="Gene3D" id="1.10.3720.10">
    <property type="entry name" value="MetI-like"/>
    <property type="match status" value="1"/>
</dbReference>
<keyword evidence="3 9" id="KW-0813">Transport</keyword>
<dbReference type="InterPro" id="IPR035906">
    <property type="entry name" value="MetI-like_sf"/>
</dbReference>
<dbReference type="Pfam" id="PF00528">
    <property type="entry name" value="BPD_transp_1"/>
    <property type="match status" value="1"/>
</dbReference>
<evidence type="ECO:0000256" key="5">
    <source>
        <dbReference type="ARBA" id="ARBA00022692"/>
    </source>
</evidence>
<dbReference type="GO" id="GO:0015031">
    <property type="term" value="P:protein transport"/>
    <property type="evidence" value="ECO:0007669"/>
    <property type="project" value="UniProtKB-KW"/>
</dbReference>
<dbReference type="Proteomes" id="UP000218689">
    <property type="component" value="Unassembled WGS sequence"/>
</dbReference>
<dbReference type="NCBIfam" id="TIGR01726">
    <property type="entry name" value="HEQRo_perm_3TM"/>
    <property type="match status" value="1"/>
</dbReference>
<dbReference type="InterPro" id="IPR010065">
    <property type="entry name" value="AA_ABC_transptr_permease_3TM"/>
</dbReference>
<evidence type="ECO:0000256" key="7">
    <source>
        <dbReference type="ARBA" id="ARBA00022989"/>
    </source>
</evidence>
<evidence type="ECO:0000256" key="3">
    <source>
        <dbReference type="ARBA" id="ARBA00022448"/>
    </source>
</evidence>
<feature type="transmembrane region" description="Helical" evidence="9">
    <location>
        <begin position="329"/>
        <end position="348"/>
    </location>
</feature>
<gene>
    <name evidence="12" type="ORF">RsY01_687</name>
</gene>
<feature type="transmembrane region" description="Helical" evidence="9">
    <location>
        <begin position="297"/>
        <end position="322"/>
    </location>
</feature>
<dbReference type="GO" id="GO:0006865">
    <property type="term" value="P:amino acid transport"/>
    <property type="evidence" value="ECO:0007669"/>
    <property type="project" value="UniProtKB-KW"/>
</dbReference>
<evidence type="ECO:0000256" key="10">
    <source>
        <dbReference type="SAM" id="SignalP"/>
    </source>
</evidence>
<dbReference type="PANTHER" id="PTHR30614">
    <property type="entry name" value="MEMBRANE COMPONENT OF AMINO ACID ABC TRANSPORTER"/>
    <property type="match status" value="1"/>
</dbReference>
<dbReference type="SUPFAM" id="SSF161098">
    <property type="entry name" value="MetI-like"/>
    <property type="match status" value="1"/>
</dbReference>
<dbReference type="InterPro" id="IPR043429">
    <property type="entry name" value="ArtM/GltK/GlnP/TcyL/YhdX-like"/>
</dbReference>
<reference evidence="13" key="1">
    <citation type="submission" date="2017-08" db="EMBL/GenBank/DDBJ databases">
        <title>Draft genome sequence of Lactococcus sp. strain Rs-Y01, isolated from the gut of the lower termite Reticulitermes speratus.</title>
        <authorList>
            <person name="Ohkuma M."/>
            <person name="Yuki M."/>
        </authorList>
    </citation>
    <scope>NUCLEOTIDE SEQUENCE [LARGE SCALE GENOMIC DNA]</scope>
    <source>
        <strain evidence="13">Rs-Y01</strain>
    </source>
</reference>
<dbReference type="RefSeq" id="WP_094784149.1">
    <property type="nucleotide sequence ID" value="NZ_BEDT01000001.1"/>
</dbReference>
<dbReference type="SUPFAM" id="SSF53850">
    <property type="entry name" value="Periplasmic binding protein-like II"/>
    <property type="match status" value="1"/>
</dbReference>
<name>A0A224XBN3_9LACT</name>
<evidence type="ECO:0000256" key="2">
    <source>
        <dbReference type="ARBA" id="ARBA00010072"/>
    </source>
</evidence>
<dbReference type="InterPro" id="IPR001638">
    <property type="entry name" value="Solute-binding_3/MltF_N"/>
</dbReference>
<comment type="subcellular location">
    <subcellularLocation>
        <location evidence="1 9">Cell membrane</location>
        <topology evidence="1 9">Multi-pass membrane protein</topology>
    </subcellularLocation>
</comment>